<dbReference type="EMBL" id="JAJVCN010000002">
    <property type="protein sequence ID" value="MCE7004906.1"/>
    <property type="molecule type" value="Genomic_DNA"/>
</dbReference>
<reference evidence="1 2" key="1">
    <citation type="submission" date="2021-12" db="EMBL/GenBank/DDBJ databases">
        <title>Genome sequence of Kibdelosporangium philippinense ATCC 49844.</title>
        <authorList>
            <person name="Fedorov E.A."/>
            <person name="Omeragic M."/>
            <person name="Shalygina K.F."/>
            <person name="Maclea K.S."/>
        </authorList>
    </citation>
    <scope>NUCLEOTIDE SEQUENCE [LARGE SCALE GENOMIC DNA]</scope>
    <source>
        <strain evidence="1 2">ATCC 49844</strain>
    </source>
</reference>
<gene>
    <name evidence="1" type="ORF">LWC34_19045</name>
</gene>
<evidence type="ECO:0008006" key="3">
    <source>
        <dbReference type="Google" id="ProtNLM"/>
    </source>
</evidence>
<evidence type="ECO:0000313" key="1">
    <source>
        <dbReference type="EMBL" id="MCE7004906.1"/>
    </source>
</evidence>
<organism evidence="1 2">
    <name type="scientific">Kibdelosporangium philippinense</name>
    <dbReference type="NCBI Taxonomy" id="211113"/>
    <lineage>
        <taxon>Bacteria</taxon>
        <taxon>Bacillati</taxon>
        <taxon>Actinomycetota</taxon>
        <taxon>Actinomycetes</taxon>
        <taxon>Pseudonocardiales</taxon>
        <taxon>Pseudonocardiaceae</taxon>
        <taxon>Kibdelosporangium</taxon>
    </lineage>
</organism>
<accession>A0ABS8ZAK3</accession>
<sequence>MTWPPLAVILACLLGRSRSSTFSASTAESLLADSYSIRHSVFSRSGTSRRRHSRSIRVRDTALVVVLGFPLPLDRAGQHWRGGAPQFGERVADLLVGDVYQRPVRAEQRGGAVEDAGVGAQGVGVARIFGESRKASTEERTVGPLALPVRRRRVPSFVTVAATPQPSPGDRPDNVRESRTVHRSVLTGHRLPMWM</sequence>
<evidence type="ECO:0000313" key="2">
    <source>
        <dbReference type="Proteomes" id="UP001521150"/>
    </source>
</evidence>
<keyword evidence="2" id="KW-1185">Reference proteome</keyword>
<name>A0ABS8ZAK3_9PSEU</name>
<dbReference type="RefSeq" id="WP_233726527.1">
    <property type="nucleotide sequence ID" value="NZ_JAJVCN010000002.1"/>
</dbReference>
<dbReference type="Proteomes" id="UP001521150">
    <property type="component" value="Unassembled WGS sequence"/>
</dbReference>
<protein>
    <recommendedName>
        <fullName evidence="3">Secreted protein</fullName>
    </recommendedName>
</protein>
<comment type="caution">
    <text evidence="1">The sequence shown here is derived from an EMBL/GenBank/DDBJ whole genome shotgun (WGS) entry which is preliminary data.</text>
</comment>
<proteinExistence type="predicted"/>